<proteinExistence type="predicted"/>
<reference evidence="2 3" key="1">
    <citation type="submission" date="2024-01" db="EMBL/GenBank/DDBJ databases">
        <authorList>
            <person name="Allen C."/>
            <person name="Tagirdzhanova G."/>
        </authorList>
    </citation>
    <scope>NUCLEOTIDE SEQUENCE [LARGE SCALE GENOMIC DNA]</scope>
</reference>
<dbReference type="CDD" id="cd09917">
    <property type="entry name" value="F-box_SF"/>
    <property type="match status" value="1"/>
</dbReference>
<evidence type="ECO:0000313" key="3">
    <source>
        <dbReference type="Proteomes" id="UP001642405"/>
    </source>
</evidence>
<gene>
    <name evidence="2" type="ORF">SCUCBS95973_000634</name>
</gene>
<dbReference type="Proteomes" id="UP001642405">
    <property type="component" value="Unassembled WGS sequence"/>
</dbReference>
<protein>
    <recommendedName>
        <fullName evidence="1">F-box domain-containing protein</fullName>
    </recommendedName>
</protein>
<sequence>MSYRWLNDNIAQFFGIVGWAIRAGQHVSAVADTLFYYAGRAYERRLPQTGAQNEDDLALSRFKDNLQKCLLLRLPMELHLEIAERLPRDSVVALAQTSKIFRGRLRYCGGRLADMADPMQMEHRERVRFVIALGRGQLDTWGCPRCKRMHSVKAEDVPYALTNLDCPYLFSNGSGNSNALPPQLRNLHHHAIYNLQDNIATPSYNLEHHHIQLALKYCRLLDLQGELLDDPRKKNEALRLQKQLEPRSPKKAEFTAFHYNYLARLLKSVERIHHFGDYVDGVFYGVKSCVGPRIARQRDGTYRFLLITSYPSTCHFSDRRWTASGRRLSPISISLCPHQRLDFDRHGIALPSCLRDPRYRQNWVEEGSKPCFAPCYRQRMLRFPRRGSILEAYQFGPEQGMEIVTSCPYCPTDIVFYIDQWFVFQDYGNEYTCPFGLEPLVRLPNLLNQTLPRYERKAGSVYKMFQSALANKTMVSPLMQPA</sequence>
<keyword evidence="3" id="KW-1185">Reference proteome</keyword>
<feature type="domain" description="F-box" evidence="1">
    <location>
        <begin position="71"/>
        <end position="102"/>
    </location>
</feature>
<comment type="caution">
    <text evidence="2">The sequence shown here is derived from an EMBL/GenBank/DDBJ whole genome shotgun (WGS) entry which is preliminary data.</text>
</comment>
<accession>A0ABP0ARU5</accession>
<evidence type="ECO:0000313" key="2">
    <source>
        <dbReference type="EMBL" id="CAK7209983.1"/>
    </source>
</evidence>
<dbReference type="Pfam" id="PF00646">
    <property type="entry name" value="F-box"/>
    <property type="match status" value="1"/>
</dbReference>
<dbReference type="InterPro" id="IPR036047">
    <property type="entry name" value="F-box-like_dom_sf"/>
</dbReference>
<dbReference type="InterPro" id="IPR001810">
    <property type="entry name" value="F-box_dom"/>
</dbReference>
<organism evidence="2 3">
    <name type="scientific">Sporothrix curviconia</name>
    <dbReference type="NCBI Taxonomy" id="1260050"/>
    <lineage>
        <taxon>Eukaryota</taxon>
        <taxon>Fungi</taxon>
        <taxon>Dikarya</taxon>
        <taxon>Ascomycota</taxon>
        <taxon>Pezizomycotina</taxon>
        <taxon>Sordariomycetes</taxon>
        <taxon>Sordariomycetidae</taxon>
        <taxon>Ophiostomatales</taxon>
        <taxon>Ophiostomataceae</taxon>
        <taxon>Sporothrix</taxon>
    </lineage>
</organism>
<dbReference type="SUPFAM" id="SSF81383">
    <property type="entry name" value="F-box domain"/>
    <property type="match status" value="1"/>
</dbReference>
<evidence type="ECO:0000259" key="1">
    <source>
        <dbReference type="Pfam" id="PF00646"/>
    </source>
</evidence>
<name>A0ABP0ARU5_9PEZI</name>
<dbReference type="EMBL" id="CAWUHB010000002">
    <property type="protein sequence ID" value="CAK7209983.1"/>
    <property type="molecule type" value="Genomic_DNA"/>
</dbReference>